<dbReference type="EMBL" id="QJKJ01000342">
    <property type="protein sequence ID" value="RDY13105.1"/>
    <property type="molecule type" value="Genomic_DNA"/>
</dbReference>
<reference evidence="1" key="1">
    <citation type="submission" date="2018-05" db="EMBL/GenBank/DDBJ databases">
        <title>Draft genome of Mucuna pruriens seed.</title>
        <authorList>
            <person name="Nnadi N.E."/>
            <person name="Vos R."/>
            <person name="Hasami M.H."/>
            <person name="Devisetty U.K."/>
            <person name="Aguiy J.C."/>
        </authorList>
    </citation>
    <scope>NUCLEOTIDE SEQUENCE [LARGE SCALE GENOMIC DNA]</scope>
    <source>
        <strain evidence="1">JCA_2017</strain>
    </source>
</reference>
<comment type="caution">
    <text evidence="1">The sequence shown here is derived from an EMBL/GenBank/DDBJ whole genome shotgun (WGS) entry which is preliminary data.</text>
</comment>
<keyword evidence="2" id="KW-1185">Reference proteome</keyword>
<feature type="non-terminal residue" evidence="1">
    <location>
        <position position="1"/>
    </location>
</feature>
<gene>
    <name evidence="1" type="ORF">CR513_02021</name>
</gene>
<organism evidence="1 2">
    <name type="scientific">Mucuna pruriens</name>
    <name type="common">Velvet bean</name>
    <name type="synonym">Dolichos pruriens</name>
    <dbReference type="NCBI Taxonomy" id="157652"/>
    <lineage>
        <taxon>Eukaryota</taxon>
        <taxon>Viridiplantae</taxon>
        <taxon>Streptophyta</taxon>
        <taxon>Embryophyta</taxon>
        <taxon>Tracheophyta</taxon>
        <taxon>Spermatophyta</taxon>
        <taxon>Magnoliopsida</taxon>
        <taxon>eudicotyledons</taxon>
        <taxon>Gunneridae</taxon>
        <taxon>Pentapetalae</taxon>
        <taxon>rosids</taxon>
        <taxon>fabids</taxon>
        <taxon>Fabales</taxon>
        <taxon>Fabaceae</taxon>
        <taxon>Papilionoideae</taxon>
        <taxon>50 kb inversion clade</taxon>
        <taxon>NPAAA clade</taxon>
        <taxon>indigoferoid/millettioid clade</taxon>
        <taxon>Phaseoleae</taxon>
        <taxon>Mucuna</taxon>
    </lineage>
</organism>
<dbReference type="AlphaFoldDB" id="A0A371IDP7"/>
<evidence type="ECO:0000313" key="1">
    <source>
        <dbReference type="EMBL" id="RDY13105.1"/>
    </source>
</evidence>
<name>A0A371IDP7_MUCPR</name>
<evidence type="ECO:0000313" key="2">
    <source>
        <dbReference type="Proteomes" id="UP000257109"/>
    </source>
</evidence>
<dbReference type="Proteomes" id="UP000257109">
    <property type="component" value="Unassembled WGS sequence"/>
</dbReference>
<protein>
    <submittedName>
        <fullName evidence="1">Uncharacterized protein</fullName>
    </submittedName>
</protein>
<proteinExistence type="predicted"/>
<accession>A0A371IDP7</accession>
<sequence>MGMTQVSAIDVIPFDQTHPGLGPLNGPIHLPLVLGQDHHIGHNLFGLGPVYGPTILSFPLLPHLIKLIRTNLQKYTNSGAAHHVTNNPTNLMDSTPLFRSSSSWKWPSSNLISSDQRSKLLLPNQAEKQNIRASLIQLLREKVLNKSLLVQHIPALDQNVDVLTKSLPSLKFLALRNKLKVVDILTKAFKSLSTDWINSPNGTKPTKF</sequence>